<comment type="caution">
    <text evidence="2">The sequence shown here is derived from an EMBL/GenBank/DDBJ whole genome shotgun (WGS) entry which is preliminary data.</text>
</comment>
<dbReference type="RefSeq" id="WP_155454565.1">
    <property type="nucleotide sequence ID" value="NZ_WNKX01000009.1"/>
</dbReference>
<organism evidence="2 3">
    <name type="scientific">Massilia eburnea</name>
    <dbReference type="NCBI Taxonomy" id="1776165"/>
    <lineage>
        <taxon>Bacteria</taxon>
        <taxon>Pseudomonadati</taxon>
        <taxon>Pseudomonadota</taxon>
        <taxon>Betaproteobacteria</taxon>
        <taxon>Burkholderiales</taxon>
        <taxon>Oxalobacteraceae</taxon>
        <taxon>Telluria group</taxon>
        <taxon>Massilia</taxon>
    </lineage>
</organism>
<dbReference type="AlphaFoldDB" id="A0A6L6QI66"/>
<evidence type="ECO:0000256" key="1">
    <source>
        <dbReference type="SAM" id="Phobius"/>
    </source>
</evidence>
<keyword evidence="1" id="KW-0472">Membrane</keyword>
<keyword evidence="3" id="KW-1185">Reference proteome</keyword>
<evidence type="ECO:0000313" key="3">
    <source>
        <dbReference type="Proteomes" id="UP000472320"/>
    </source>
</evidence>
<name>A0A6L6QI66_9BURK</name>
<keyword evidence="1" id="KW-0812">Transmembrane</keyword>
<protein>
    <submittedName>
        <fullName evidence="2">Uncharacterized protein</fullName>
    </submittedName>
</protein>
<sequence>MLSANYTSENICRALGLGGFANDWQLAGADECIRVLLKPSFHREICISVLCIAGTVSVSVVAAVSQIWLQDWPLPQLTQVEQEAGILPDLQFARLSSLLDLAAEPPQTPRFVVIDGMTAHSIHRKNRSGKVNVDQNVASDEKYKSFVAEVIKQTHSATGHPGIRNALADAGRYVGLQIPVEAVPPAKEIVRTIVLGGEDETSQILEALRKQHGE</sequence>
<evidence type="ECO:0000313" key="2">
    <source>
        <dbReference type="EMBL" id="MTW11607.1"/>
    </source>
</evidence>
<reference evidence="2 3" key="1">
    <citation type="submission" date="2019-11" db="EMBL/GenBank/DDBJ databases">
        <title>Type strains purchased from KCTC, JCM and DSMZ.</title>
        <authorList>
            <person name="Lu H."/>
        </authorList>
    </citation>
    <scope>NUCLEOTIDE SEQUENCE [LARGE SCALE GENOMIC DNA]</scope>
    <source>
        <strain evidence="2 3">JCM 31587</strain>
    </source>
</reference>
<dbReference type="EMBL" id="WNKX01000009">
    <property type="protein sequence ID" value="MTW11607.1"/>
    <property type="molecule type" value="Genomic_DNA"/>
</dbReference>
<keyword evidence="1" id="KW-1133">Transmembrane helix</keyword>
<dbReference type="Proteomes" id="UP000472320">
    <property type="component" value="Unassembled WGS sequence"/>
</dbReference>
<accession>A0A6L6QI66</accession>
<dbReference type="OrthoDB" id="9154915at2"/>
<gene>
    <name evidence="2" type="ORF">GM658_13460</name>
</gene>
<proteinExistence type="predicted"/>
<feature type="transmembrane region" description="Helical" evidence="1">
    <location>
        <begin position="45"/>
        <end position="69"/>
    </location>
</feature>